<dbReference type="Ensembl" id="ENSSSCT00025098543.1">
    <property type="protein sequence ID" value="ENSSSCP00025043345.1"/>
    <property type="gene ID" value="ENSSSCG00025071710.1"/>
</dbReference>
<evidence type="ECO:0000256" key="9">
    <source>
        <dbReference type="ARBA" id="ARBA00022989"/>
    </source>
</evidence>
<evidence type="ECO:0000256" key="6">
    <source>
        <dbReference type="ARBA" id="ARBA00022692"/>
    </source>
</evidence>
<keyword evidence="8" id="KW-0677">Repeat</keyword>
<comment type="subcellular location">
    <subcellularLocation>
        <location evidence="1">Cell membrane</location>
        <topology evidence="1">Single-pass type I membrane protein</topology>
    </subcellularLocation>
    <subcellularLocation>
        <location evidence="2">Cytoplasm</location>
    </subcellularLocation>
</comment>
<dbReference type="PANTHER" id="PTHR11640">
    <property type="entry name" value="NEPHRIN"/>
    <property type="match status" value="1"/>
</dbReference>
<dbReference type="CDD" id="cd00096">
    <property type="entry name" value="Ig"/>
    <property type="match status" value="1"/>
</dbReference>
<evidence type="ECO:0000256" key="12">
    <source>
        <dbReference type="ARBA" id="ARBA00023180"/>
    </source>
</evidence>
<evidence type="ECO:0000256" key="7">
    <source>
        <dbReference type="ARBA" id="ARBA00022729"/>
    </source>
</evidence>
<accession>A0A8D0TFM9</accession>
<evidence type="ECO:0000256" key="4">
    <source>
        <dbReference type="ARBA" id="ARBA00022475"/>
    </source>
</evidence>
<dbReference type="InterPro" id="IPR036179">
    <property type="entry name" value="Ig-like_dom_sf"/>
</dbReference>
<feature type="transmembrane region" description="Helical" evidence="16">
    <location>
        <begin position="367"/>
        <end position="386"/>
    </location>
</feature>
<evidence type="ECO:0000313" key="19">
    <source>
        <dbReference type="Ensembl" id="ENSSSCP00070021367.1"/>
    </source>
</evidence>
<dbReference type="Ensembl" id="ENSSSCT00035096327.1">
    <property type="protein sequence ID" value="ENSSSCP00035040538.1"/>
    <property type="gene ID" value="ENSSSCG00035071282.1"/>
</dbReference>
<evidence type="ECO:0000256" key="15">
    <source>
        <dbReference type="ARBA" id="ARBA00073192"/>
    </source>
</evidence>
<feature type="domain" description="Ig-like" evidence="17">
    <location>
        <begin position="96"/>
        <end position="187"/>
    </location>
</feature>
<keyword evidence="11" id="KW-1015">Disulfide bond</keyword>
<keyword evidence="9 16" id="KW-1133">Transmembrane helix</keyword>
<dbReference type="GO" id="GO:0042127">
    <property type="term" value="P:regulation of cell population proliferation"/>
    <property type="evidence" value="ECO:0007669"/>
    <property type="project" value="UniProtKB-ARBA"/>
</dbReference>
<feature type="transmembrane region" description="Helical" evidence="16">
    <location>
        <begin position="296"/>
        <end position="314"/>
    </location>
</feature>
<evidence type="ECO:0000256" key="14">
    <source>
        <dbReference type="ARBA" id="ARBA00059449"/>
    </source>
</evidence>
<sequence>MPFPITVFSKNPQTETDFEPNVFYLLDSTVIKCSNSSIIMMVTGKGVSSQKEKRLAKEVSFSELSRSDLNSLKMAWKTSGLMQMCRFLLLVILFLPHEMTSSVLTVNGKTENYILDTELGFEESLKCAVQNHTREEELLWYRGEGRVDLKSGNKINSSSVCVTSISENDNGITFTCKLQKNQSVSISVVLNVTFPPLLSGNDLQTAEEGNDVKLVCNVKSNPQAQMTWYKDGSILNLEKDHHQIQQTSEYLQLSITKVKKSDNGTYSCTAITFTERKTKDFHLIVKDKAVTIPIEPIVAACIVVFLTLCFGLLARRKRIMKMRKLRCHLIRQEFYIRTSLIYEVPSVFIAIIKFIPVKLSEVMKKQFIMHLAVVAMTNLIYLQNTFRKKAVKNEK</sequence>
<dbReference type="AlphaFoldDB" id="A0A8D0TFM9"/>
<dbReference type="InterPro" id="IPR003598">
    <property type="entry name" value="Ig_sub2"/>
</dbReference>
<comment type="function">
    <text evidence="14">May control cell-cell adhesion, cell migration and proliferation, cell morphology, and protects renal epithelial cells from oxidative cell injury to promote cell survival.</text>
</comment>
<reference evidence="18" key="2">
    <citation type="submission" date="2025-05" db="UniProtKB">
        <authorList>
            <consortium name="Ensembl"/>
        </authorList>
    </citation>
    <scope>IDENTIFICATION</scope>
</reference>
<name>A0A8D0TFM9_PIG</name>
<evidence type="ECO:0000256" key="2">
    <source>
        <dbReference type="ARBA" id="ARBA00004496"/>
    </source>
</evidence>
<feature type="transmembrane region" description="Helical" evidence="16">
    <location>
        <begin position="334"/>
        <end position="355"/>
    </location>
</feature>
<keyword evidence="5" id="KW-0963">Cytoplasm</keyword>
<dbReference type="PROSITE" id="PS50835">
    <property type="entry name" value="IG_LIKE"/>
    <property type="match status" value="2"/>
</dbReference>
<dbReference type="GO" id="GO:0005737">
    <property type="term" value="C:cytoplasm"/>
    <property type="evidence" value="ECO:0007669"/>
    <property type="project" value="UniProtKB-SubCell"/>
</dbReference>
<comment type="subunit">
    <text evidence="3">Homodimer.</text>
</comment>
<dbReference type="InterPro" id="IPR003599">
    <property type="entry name" value="Ig_sub"/>
</dbReference>
<evidence type="ECO:0000256" key="16">
    <source>
        <dbReference type="SAM" id="Phobius"/>
    </source>
</evidence>
<dbReference type="Gene3D" id="2.60.40.10">
    <property type="entry name" value="Immunoglobulins"/>
    <property type="match status" value="2"/>
</dbReference>
<dbReference type="Ensembl" id="ENSSSCT00045041616.1">
    <property type="protein sequence ID" value="ENSSSCP00045028868.1"/>
    <property type="gene ID" value="ENSSSCG00045024423.1"/>
</dbReference>
<evidence type="ECO:0000256" key="3">
    <source>
        <dbReference type="ARBA" id="ARBA00011738"/>
    </source>
</evidence>
<dbReference type="PANTHER" id="PTHR11640:SF31">
    <property type="entry name" value="IRREGULAR CHIASM C-ROUGHEST PROTEIN-RELATED"/>
    <property type="match status" value="1"/>
</dbReference>
<reference evidence="19 20" key="1">
    <citation type="submission" date="2017-08" db="EMBL/GenBank/DDBJ databases">
        <title>USMARCv1.0.</title>
        <authorList>
            <person name="Hannum G.I."/>
            <person name="Koren S."/>
            <person name="Schroeder S.G."/>
            <person name="Chin S.C."/>
            <person name="Nonneman D.J."/>
            <person name="Becker S.A."/>
            <person name="Rosen B.D."/>
            <person name="Bickhart D.M."/>
            <person name="Putnam N.H."/>
            <person name="Green R.E."/>
            <person name="Tuggle C.K."/>
            <person name="Liu H."/>
            <person name="Rohrer G.A."/>
            <person name="Warr A."/>
            <person name="Hall R."/>
            <person name="Kim K."/>
            <person name="Hume D.A."/>
            <person name="Talbot R."/>
            <person name="Chow W."/>
            <person name="Howe K."/>
            <person name="Schwartz A.S."/>
            <person name="Watson M."/>
            <person name="Archibald A.L."/>
            <person name="Phillippy A.M."/>
            <person name="Smith T.P.L."/>
        </authorList>
    </citation>
    <scope>NUCLEOTIDE SEQUENCE [LARGE SCALE GENOMIC DNA]</scope>
</reference>
<proteinExistence type="predicted"/>
<keyword evidence="6 16" id="KW-0812">Transmembrane</keyword>
<evidence type="ECO:0000256" key="11">
    <source>
        <dbReference type="ARBA" id="ARBA00023157"/>
    </source>
</evidence>
<dbReference type="Proteomes" id="UP000314985">
    <property type="component" value="Chromosome 12"/>
</dbReference>
<evidence type="ECO:0000313" key="18">
    <source>
        <dbReference type="Ensembl" id="ENSSSCP00025043345.1"/>
    </source>
</evidence>
<dbReference type="SUPFAM" id="SSF48726">
    <property type="entry name" value="Immunoglobulin"/>
    <property type="match status" value="1"/>
</dbReference>
<evidence type="ECO:0000256" key="5">
    <source>
        <dbReference type="ARBA" id="ARBA00022490"/>
    </source>
</evidence>
<dbReference type="Proteomes" id="UP000694728">
    <property type="component" value="Unplaced"/>
</dbReference>
<dbReference type="Proteomes" id="UP000694725">
    <property type="component" value="Unplaced"/>
</dbReference>
<dbReference type="FunFam" id="2.60.40.10:FF:001938">
    <property type="entry name" value="Transmembrane and immunoglobulin domain-containing protein 1"/>
    <property type="match status" value="1"/>
</dbReference>
<keyword evidence="10 16" id="KW-0472">Membrane</keyword>
<evidence type="ECO:0000313" key="20">
    <source>
        <dbReference type="Proteomes" id="UP000314985"/>
    </source>
</evidence>
<keyword evidence="13" id="KW-0393">Immunoglobulin domain</keyword>
<dbReference type="SMART" id="SM00408">
    <property type="entry name" value="IGc2"/>
    <property type="match status" value="1"/>
</dbReference>
<dbReference type="InterPro" id="IPR051275">
    <property type="entry name" value="Cell_adhesion_signaling"/>
</dbReference>
<protein>
    <recommendedName>
        <fullName evidence="15">Transmembrane and immunoglobulin domain-containing protein 1</fullName>
    </recommendedName>
</protein>
<dbReference type="Proteomes" id="UP000694727">
    <property type="component" value="Unplaced"/>
</dbReference>
<keyword evidence="4" id="KW-1003">Cell membrane</keyword>
<evidence type="ECO:0000256" key="10">
    <source>
        <dbReference type="ARBA" id="ARBA00023136"/>
    </source>
</evidence>
<feature type="domain" description="Ig-like" evidence="17">
    <location>
        <begin position="195"/>
        <end position="270"/>
    </location>
</feature>
<keyword evidence="7" id="KW-0732">Signal</keyword>
<dbReference type="SMR" id="A0A8D0TFM9"/>
<evidence type="ECO:0000313" key="21">
    <source>
        <dbReference type="Proteomes" id="UP000694727"/>
    </source>
</evidence>
<dbReference type="Ensembl" id="ENSSSCT00070025753.1">
    <property type="protein sequence ID" value="ENSSSCP00070021367.1"/>
    <property type="gene ID" value="ENSSSCG00070013205.1"/>
</dbReference>
<organism evidence="18 21">
    <name type="scientific">Sus scrofa</name>
    <name type="common">Pig</name>
    <dbReference type="NCBI Taxonomy" id="9823"/>
    <lineage>
        <taxon>Eukaryota</taxon>
        <taxon>Metazoa</taxon>
        <taxon>Chordata</taxon>
        <taxon>Craniata</taxon>
        <taxon>Vertebrata</taxon>
        <taxon>Euteleostomi</taxon>
        <taxon>Mammalia</taxon>
        <taxon>Eutheria</taxon>
        <taxon>Laurasiatheria</taxon>
        <taxon>Artiodactyla</taxon>
        <taxon>Suina</taxon>
        <taxon>Suidae</taxon>
        <taxon>Sus</taxon>
    </lineage>
</organism>
<dbReference type="InterPro" id="IPR007110">
    <property type="entry name" value="Ig-like_dom"/>
</dbReference>
<evidence type="ECO:0000256" key="8">
    <source>
        <dbReference type="ARBA" id="ARBA00022737"/>
    </source>
</evidence>
<dbReference type="GO" id="GO:0005886">
    <property type="term" value="C:plasma membrane"/>
    <property type="evidence" value="ECO:0007669"/>
    <property type="project" value="UniProtKB-SubCell"/>
</dbReference>
<evidence type="ECO:0000256" key="13">
    <source>
        <dbReference type="ARBA" id="ARBA00023319"/>
    </source>
</evidence>
<dbReference type="Proteomes" id="UP000694720">
    <property type="component" value="Unplaced"/>
</dbReference>
<dbReference type="SMART" id="SM00409">
    <property type="entry name" value="IG"/>
    <property type="match status" value="1"/>
</dbReference>
<dbReference type="InterPro" id="IPR013783">
    <property type="entry name" value="Ig-like_fold"/>
</dbReference>
<dbReference type="Ensembl" id="ENSSSCT00065107904.1">
    <property type="protein sequence ID" value="ENSSSCP00065048146.1"/>
    <property type="gene ID" value="ENSSSCG00065077977.1"/>
</dbReference>
<evidence type="ECO:0000259" key="17">
    <source>
        <dbReference type="PROSITE" id="PS50835"/>
    </source>
</evidence>
<evidence type="ECO:0000256" key="1">
    <source>
        <dbReference type="ARBA" id="ARBA00004251"/>
    </source>
</evidence>
<dbReference type="Pfam" id="PF13927">
    <property type="entry name" value="Ig_3"/>
    <property type="match status" value="1"/>
</dbReference>
<keyword evidence="12" id="KW-0325">Glycoprotein</keyword>